<evidence type="ECO:0000256" key="5">
    <source>
        <dbReference type="ARBA" id="ARBA00022679"/>
    </source>
</evidence>
<evidence type="ECO:0000256" key="4">
    <source>
        <dbReference type="ARBA" id="ARBA00022553"/>
    </source>
</evidence>
<comment type="subcellular location">
    <subcellularLocation>
        <location evidence="2">Membrane</location>
    </subcellularLocation>
</comment>
<keyword evidence="7 12" id="KW-0418">Kinase</keyword>
<dbReference type="AlphaFoldDB" id="A0A917A2W6"/>
<evidence type="ECO:0000256" key="6">
    <source>
        <dbReference type="ARBA" id="ARBA00022741"/>
    </source>
</evidence>
<dbReference type="Pfam" id="PF07536">
    <property type="entry name" value="HWE_HK"/>
    <property type="match status" value="1"/>
</dbReference>
<dbReference type="Gene3D" id="3.30.565.10">
    <property type="entry name" value="Histidine kinase-like ATPase, C-terminal domain"/>
    <property type="match status" value="1"/>
</dbReference>
<comment type="catalytic activity">
    <reaction evidence="1">
        <text>ATP + protein L-histidine = ADP + protein N-phospho-L-histidine.</text>
        <dbReference type="EC" id="2.7.13.3"/>
    </reaction>
</comment>
<keyword evidence="10" id="KW-0812">Transmembrane</keyword>
<proteinExistence type="predicted"/>
<dbReference type="RefSeq" id="WP_188913340.1">
    <property type="nucleotide sequence ID" value="NZ_BMIQ01000013.1"/>
</dbReference>
<keyword evidence="5" id="KW-0808">Transferase</keyword>
<evidence type="ECO:0000256" key="10">
    <source>
        <dbReference type="SAM" id="Phobius"/>
    </source>
</evidence>
<accession>A0A917A2W6</accession>
<evidence type="ECO:0000259" key="11">
    <source>
        <dbReference type="PROSITE" id="PS50885"/>
    </source>
</evidence>
<dbReference type="Gene3D" id="3.30.450.20">
    <property type="entry name" value="PAS domain"/>
    <property type="match status" value="1"/>
</dbReference>
<dbReference type="CDD" id="cd18773">
    <property type="entry name" value="PDC1_HK_sensor"/>
    <property type="match status" value="1"/>
</dbReference>
<feature type="transmembrane region" description="Helical" evidence="10">
    <location>
        <begin position="293"/>
        <end position="314"/>
    </location>
</feature>
<dbReference type="GO" id="GO:0007165">
    <property type="term" value="P:signal transduction"/>
    <property type="evidence" value="ECO:0007669"/>
    <property type="project" value="InterPro"/>
</dbReference>
<dbReference type="GO" id="GO:0004673">
    <property type="term" value="F:protein histidine kinase activity"/>
    <property type="evidence" value="ECO:0007669"/>
    <property type="project" value="UniProtKB-EC"/>
</dbReference>
<dbReference type="PROSITE" id="PS50885">
    <property type="entry name" value="HAMP"/>
    <property type="match status" value="1"/>
</dbReference>
<name>A0A917A2W6_9HYPH</name>
<dbReference type="Gene3D" id="6.10.340.10">
    <property type="match status" value="1"/>
</dbReference>
<dbReference type="InterPro" id="IPR036890">
    <property type="entry name" value="HATPase_C_sf"/>
</dbReference>
<reference evidence="12" key="1">
    <citation type="journal article" date="2014" name="Int. J. Syst. Evol. Microbiol.">
        <title>Complete genome sequence of Corynebacterium casei LMG S-19264T (=DSM 44701T), isolated from a smear-ripened cheese.</title>
        <authorList>
            <consortium name="US DOE Joint Genome Institute (JGI-PGF)"/>
            <person name="Walter F."/>
            <person name="Albersmeier A."/>
            <person name="Kalinowski J."/>
            <person name="Ruckert C."/>
        </authorList>
    </citation>
    <scope>NUCLEOTIDE SEQUENCE</scope>
    <source>
        <strain evidence="12">CGMCC 1.15367</strain>
    </source>
</reference>
<evidence type="ECO:0000256" key="9">
    <source>
        <dbReference type="SAM" id="Coils"/>
    </source>
</evidence>
<keyword evidence="4" id="KW-0597">Phosphoprotein</keyword>
<keyword evidence="10" id="KW-1133">Transmembrane helix</keyword>
<comment type="caution">
    <text evidence="12">The sequence shown here is derived from an EMBL/GenBank/DDBJ whole genome shotgun (WGS) entry which is preliminary data.</text>
</comment>
<dbReference type="GO" id="GO:0005524">
    <property type="term" value="F:ATP binding"/>
    <property type="evidence" value="ECO:0007669"/>
    <property type="project" value="UniProtKB-KW"/>
</dbReference>
<evidence type="ECO:0000256" key="3">
    <source>
        <dbReference type="ARBA" id="ARBA00012438"/>
    </source>
</evidence>
<feature type="transmembrane region" description="Helical" evidence="10">
    <location>
        <begin position="29"/>
        <end position="53"/>
    </location>
</feature>
<evidence type="ECO:0000256" key="8">
    <source>
        <dbReference type="ARBA" id="ARBA00022840"/>
    </source>
</evidence>
<dbReference type="SMART" id="SM00911">
    <property type="entry name" value="HWE_HK"/>
    <property type="match status" value="1"/>
</dbReference>
<feature type="domain" description="HAMP" evidence="11">
    <location>
        <begin position="316"/>
        <end position="367"/>
    </location>
</feature>
<dbReference type="InterPro" id="IPR011102">
    <property type="entry name" value="Sig_transdc_His_kinase_HWE"/>
</dbReference>
<feature type="coiled-coil region" evidence="9">
    <location>
        <begin position="348"/>
        <end position="375"/>
    </location>
</feature>
<sequence length="562" mass="60612">MTIEANTARQPAGGLRPFRFSRLWRRPPLLVHVTIFALAIIVPALLFSAFLILRFSQQQADIAEEQVAEAAEILSDTIDRELSTMITMARVLAASPAIDSGDLADFNARTRSALAATSPSDALLIDPDLRIVADTRRDGIGEPEASAETAMAEAVFQTRQPLVSDVFHSDRSNDFVFHVAVPVIRDDRVVYALAVTRSAKDLGSFVARRNLPATWSAVVVDRQHHRVVAALATGGKLRENRDVDFTNPSIDLSLGELERDDLIKADFTSTLSGWTTLVAVPDAVIGQPITRSWWLLIFAVLLLLGFSAGMAALFGRRLVEPIAALAHQADAIGKGRPAHPVGTSIAEIGDVSRVLAQASRERREAEEQSRFLMREMTHRAKNQYALIAAIARRAAKESANTTEFLDTLSEALNSLARSADLLAGRGWESVPLAELVASQLKAFGAADAGQFVIAGPPLQLNPTAAQTIGLALHELATNAAKYGALSVPDGHVSIHWSAGERFELTWREIDGPPVQAPKRSGFGTLVVQKMTARGLGGSVDMDFAPSGVVWTLHCPVDTVTAR</sequence>
<organism evidence="12 13">
    <name type="scientific">Aureimonas endophytica</name>
    <dbReference type="NCBI Taxonomy" id="2027858"/>
    <lineage>
        <taxon>Bacteria</taxon>
        <taxon>Pseudomonadati</taxon>
        <taxon>Pseudomonadota</taxon>
        <taxon>Alphaproteobacteria</taxon>
        <taxon>Hyphomicrobiales</taxon>
        <taxon>Aurantimonadaceae</taxon>
        <taxon>Aureimonas</taxon>
    </lineage>
</organism>
<dbReference type="EC" id="2.7.13.3" evidence="3"/>
<evidence type="ECO:0000256" key="2">
    <source>
        <dbReference type="ARBA" id="ARBA00004370"/>
    </source>
</evidence>
<dbReference type="PANTHER" id="PTHR41523:SF7">
    <property type="entry name" value="HISTIDINE KINASE"/>
    <property type="match status" value="1"/>
</dbReference>
<dbReference type="EMBL" id="BMIQ01000013">
    <property type="protein sequence ID" value="GGE24129.1"/>
    <property type="molecule type" value="Genomic_DNA"/>
</dbReference>
<dbReference type="Proteomes" id="UP000644699">
    <property type="component" value="Unassembled WGS sequence"/>
</dbReference>
<keyword evidence="6" id="KW-0547">Nucleotide-binding</keyword>
<evidence type="ECO:0000313" key="12">
    <source>
        <dbReference type="EMBL" id="GGE24129.1"/>
    </source>
</evidence>
<keyword evidence="13" id="KW-1185">Reference proteome</keyword>
<gene>
    <name evidence="12" type="ORF">GCM10011390_49430</name>
</gene>
<dbReference type="GO" id="GO:0016020">
    <property type="term" value="C:membrane"/>
    <property type="evidence" value="ECO:0007669"/>
    <property type="project" value="UniProtKB-SubCell"/>
</dbReference>
<keyword evidence="10" id="KW-0472">Membrane</keyword>
<evidence type="ECO:0000256" key="7">
    <source>
        <dbReference type="ARBA" id="ARBA00022777"/>
    </source>
</evidence>
<keyword evidence="9" id="KW-0175">Coiled coil</keyword>
<keyword evidence="8" id="KW-0067">ATP-binding</keyword>
<evidence type="ECO:0000313" key="13">
    <source>
        <dbReference type="Proteomes" id="UP000644699"/>
    </source>
</evidence>
<reference evidence="12" key="2">
    <citation type="submission" date="2020-09" db="EMBL/GenBank/DDBJ databases">
        <authorList>
            <person name="Sun Q."/>
            <person name="Zhou Y."/>
        </authorList>
    </citation>
    <scope>NUCLEOTIDE SEQUENCE</scope>
    <source>
        <strain evidence="12">CGMCC 1.15367</strain>
    </source>
</reference>
<dbReference type="InterPro" id="IPR003660">
    <property type="entry name" value="HAMP_dom"/>
</dbReference>
<dbReference type="PANTHER" id="PTHR41523">
    <property type="entry name" value="TWO-COMPONENT SYSTEM SENSOR PROTEIN"/>
    <property type="match status" value="1"/>
</dbReference>
<evidence type="ECO:0000256" key="1">
    <source>
        <dbReference type="ARBA" id="ARBA00000085"/>
    </source>
</evidence>
<protein>
    <recommendedName>
        <fullName evidence="3">histidine kinase</fullName>
        <ecNumber evidence="3">2.7.13.3</ecNumber>
    </recommendedName>
</protein>